<dbReference type="Pfam" id="PF04854">
    <property type="entry name" value="DUF624"/>
    <property type="match status" value="1"/>
</dbReference>
<keyword evidence="3" id="KW-1185">Reference proteome</keyword>
<dbReference type="EMBL" id="JBHHMI010000008">
    <property type="protein sequence ID" value="MFB5267431.1"/>
    <property type="molecule type" value="Genomic_DNA"/>
</dbReference>
<sequence>MIQFVETLNQWCMRLLRLVYLNLLWTLAVILGLGVFGIGPATAAMLSIQRQWIRGNEDEAIFPAFVRYFRENFKEGVLLGVIYGLAGYVLYVDLLYVSSWYVRVVVLLGVFLYMISLAYIFPLLVHYDWKGIGFKIRMSLVIGFSHLQYTLVLFVAMAVSGGLILRFYPGILTFAGASLIGYLVMWMTHQVFTRMERAAAAKEEDIAVSVSPKI</sequence>
<evidence type="ECO:0000313" key="3">
    <source>
        <dbReference type="Proteomes" id="UP001580346"/>
    </source>
</evidence>
<organism evidence="2 3">
    <name type="scientific">Paenibacillus enshidis</name>
    <dbReference type="NCBI Taxonomy" id="1458439"/>
    <lineage>
        <taxon>Bacteria</taxon>
        <taxon>Bacillati</taxon>
        <taxon>Bacillota</taxon>
        <taxon>Bacilli</taxon>
        <taxon>Bacillales</taxon>
        <taxon>Paenibacillaceae</taxon>
        <taxon>Paenibacillus</taxon>
    </lineage>
</organism>
<protein>
    <submittedName>
        <fullName evidence="2">YesL family protein</fullName>
    </submittedName>
</protein>
<gene>
    <name evidence="2" type="ORF">ACE41H_11650</name>
</gene>
<accession>A0ABV5AWA7</accession>
<dbReference type="RefSeq" id="WP_375355420.1">
    <property type="nucleotide sequence ID" value="NZ_JBHHMI010000008.1"/>
</dbReference>
<dbReference type="InterPro" id="IPR006938">
    <property type="entry name" value="DUF624"/>
</dbReference>
<feature type="transmembrane region" description="Helical" evidence="1">
    <location>
        <begin position="23"/>
        <end position="46"/>
    </location>
</feature>
<feature type="transmembrane region" description="Helical" evidence="1">
    <location>
        <begin position="104"/>
        <end position="127"/>
    </location>
</feature>
<dbReference type="Proteomes" id="UP001580346">
    <property type="component" value="Unassembled WGS sequence"/>
</dbReference>
<feature type="transmembrane region" description="Helical" evidence="1">
    <location>
        <begin position="77"/>
        <end position="98"/>
    </location>
</feature>
<feature type="transmembrane region" description="Helical" evidence="1">
    <location>
        <begin position="167"/>
        <end position="187"/>
    </location>
</feature>
<evidence type="ECO:0000256" key="1">
    <source>
        <dbReference type="SAM" id="Phobius"/>
    </source>
</evidence>
<keyword evidence="1" id="KW-1133">Transmembrane helix</keyword>
<comment type="caution">
    <text evidence="2">The sequence shown here is derived from an EMBL/GenBank/DDBJ whole genome shotgun (WGS) entry which is preliminary data.</text>
</comment>
<keyword evidence="1" id="KW-0472">Membrane</keyword>
<name>A0ABV5AWA7_9BACL</name>
<evidence type="ECO:0000313" key="2">
    <source>
        <dbReference type="EMBL" id="MFB5267431.1"/>
    </source>
</evidence>
<feature type="transmembrane region" description="Helical" evidence="1">
    <location>
        <begin position="139"/>
        <end position="161"/>
    </location>
</feature>
<keyword evidence="1" id="KW-0812">Transmembrane</keyword>
<reference evidence="2 3" key="1">
    <citation type="submission" date="2024-09" db="EMBL/GenBank/DDBJ databases">
        <title>Paenibacillus zeirhizospherea sp. nov., isolated from surface of the maize (Zea mays) roots in a horticulture field, Hungary.</title>
        <authorList>
            <person name="Marton D."/>
            <person name="Farkas M."/>
            <person name="Bedics A."/>
            <person name="Toth E."/>
            <person name="Tancsics A."/>
            <person name="Boka K."/>
            <person name="Maroti G."/>
            <person name="Kriszt B."/>
            <person name="Cserhati M."/>
        </authorList>
    </citation>
    <scope>NUCLEOTIDE SEQUENCE [LARGE SCALE GENOMIC DNA]</scope>
    <source>
        <strain evidence="2 3">KCTC 33519</strain>
    </source>
</reference>
<proteinExistence type="predicted"/>